<dbReference type="InterPro" id="IPR033362">
    <property type="entry name" value="SSNA1_fam"/>
</dbReference>
<reference evidence="2 4" key="1">
    <citation type="journal article" date="2008" name="Science">
        <title>The Physcomitrella genome reveals evolutionary insights into the conquest of land by plants.</title>
        <authorList>
            <person name="Rensing S."/>
            <person name="Lang D."/>
            <person name="Zimmer A."/>
            <person name="Terry A."/>
            <person name="Salamov A."/>
            <person name="Shapiro H."/>
            <person name="Nishiyama T."/>
            <person name="Perroud P.-F."/>
            <person name="Lindquist E."/>
            <person name="Kamisugi Y."/>
            <person name="Tanahashi T."/>
            <person name="Sakakibara K."/>
            <person name="Fujita T."/>
            <person name="Oishi K."/>
            <person name="Shin-I T."/>
            <person name="Kuroki Y."/>
            <person name="Toyoda A."/>
            <person name="Suzuki Y."/>
            <person name="Hashimoto A."/>
            <person name="Yamaguchi K."/>
            <person name="Sugano A."/>
            <person name="Kohara Y."/>
            <person name="Fujiyama A."/>
            <person name="Anterola A."/>
            <person name="Aoki S."/>
            <person name="Ashton N."/>
            <person name="Barbazuk W.B."/>
            <person name="Barker E."/>
            <person name="Bennetzen J."/>
            <person name="Bezanilla M."/>
            <person name="Blankenship R."/>
            <person name="Cho S.H."/>
            <person name="Dutcher S."/>
            <person name="Estelle M."/>
            <person name="Fawcett J.A."/>
            <person name="Gundlach H."/>
            <person name="Hanada K."/>
            <person name="Heyl A."/>
            <person name="Hicks K.A."/>
            <person name="Hugh J."/>
            <person name="Lohr M."/>
            <person name="Mayer K."/>
            <person name="Melkozernov A."/>
            <person name="Murata T."/>
            <person name="Nelson D."/>
            <person name="Pils B."/>
            <person name="Prigge M."/>
            <person name="Reiss B."/>
            <person name="Renner T."/>
            <person name="Rombauts S."/>
            <person name="Rushton P."/>
            <person name="Sanderfoot A."/>
            <person name="Schween G."/>
            <person name="Shiu S.-H."/>
            <person name="Stueber K."/>
            <person name="Theodoulou F.L."/>
            <person name="Tu H."/>
            <person name="Van de Peer Y."/>
            <person name="Verrier P.J."/>
            <person name="Waters E."/>
            <person name="Wood A."/>
            <person name="Yang L."/>
            <person name="Cove D."/>
            <person name="Cuming A."/>
            <person name="Hasebe M."/>
            <person name="Lucas S."/>
            <person name="Mishler D.B."/>
            <person name="Reski R."/>
            <person name="Grigoriev I."/>
            <person name="Quatrano R.S."/>
            <person name="Boore J.L."/>
        </authorList>
    </citation>
    <scope>NUCLEOTIDE SEQUENCE [LARGE SCALE GENOMIC DNA]</scope>
    <source>
        <strain evidence="3 4">cv. Gransden 2004</strain>
    </source>
</reference>
<sequence>MELQGKLSAMKVYNIDLGIEELMKKRDSMKRVVQLEEEEKANIQRDLTALTKRLTEIDESLSRKYACVEDYENTIHNVESAYSKGVRLRFIQIISSTKLPLSILGIPFR</sequence>
<feature type="coiled-coil region" evidence="1">
    <location>
        <begin position="19"/>
        <end position="53"/>
    </location>
</feature>
<dbReference type="Gramene" id="Pp3c23_21610V3.1">
    <property type="protein sequence ID" value="Pp3c23_21610V3.1"/>
    <property type="gene ID" value="Pp3c23_21610"/>
</dbReference>
<keyword evidence="4" id="KW-1185">Reference proteome</keyword>
<gene>
    <name evidence="3" type="primary">LOC112275680</name>
    <name evidence="2" type="ORF">PHYPA_028393</name>
</gene>
<dbReference type="STRING" id="3218.A0A2K1IKA3"/>
<dbReference type="Gramene" id="Pp3c23_21610V3.2">
    <property type="protein sequence ID" value="Pp3c23_21610V3.2"/>
    <property type="gene ID" value="Pp3c23_21610"/>
</dbReference>
<evidence type="ECO:0000256" key="1">
    <source>
        <dbReference type="SAM" id="Coils"/>
    </source>
</evidence>
<name>A0A2K1IKA3_PHYPA</name>
<dbReference type="EMBL" id="ABEU02000023">
    <property type="protein sequence ID" value="PNR29699.1"/>
    <property type="molecule type" value="Genomic_DNA"/>
</dbReference>
<organism evidence="2">
    <name type="scientific">Physcomitrium patens</name>
    <name type="common">Spreading-leaved earth moss</name>
    <name type="synonym">Physcomitrella patens</name>
    <dbReference type="NCBI Taxonomy" id="3218"/>
    <lineage>
        <taxon>Eukaryota</taxon>
        <taxon>Viridiplantae</taxon>
        <taxon>Streptophyta</taxon>
        <taxon>Embryophyta</taxon>
        <taxon>Bryophyta</taxon>
        <taxon>Bryophytina</taxon>
        <taxon>Bryopsida</taxon>
        <taxon>Funariidae</taxon>
        <taxon>Funariales</taxon>
        <taxon>Funariaceae</taxon>
        <taxon>Physcomitrium</taxon>
    </lineage>
</organism>
<dbReference type="GO" id="GO:0036064">
    <property type="term" value="C:ciliary basal body"/>
    <property type="evidence" value="ECO:0000318"/>
    <property type="project" value="GO_Central"/>
</dbReference>
<dbReference type="EnsemblPlants" id="Pp3c23_21610V3.1">
    <property type="protein sequence ID" value="Pp3c23_21610V3.1"/>
    <property type="gene ID" value="Pp3c23_21610"/>
</dbReference>
<dbReference type="PaxDb" id="3218-PP1S335_27V6.1"/>
<dbReference type="Proteomes" id="UP000006727">
    <property type="component" value="Chromosome 23"/>
</dbReference>
<proteinExistence type="predicted"/>
<evidence type="ECO:0000313" key="3">
    <source>
        <dbReference type="EnsemblPlants" id="Pp3c23_21610V3.1"/>
    </source>
</evidence>
<reference evidence="3" key="3">
    <citation type="submission" date="2020-12" db="UniProtKB">
        <authorList>
            <consortium name="EnsemblPlants"/>
        </authorList>
    </citation>
    <scope>IDENTIFICATION</scope>
</reference>
<protein>
    <submittedName>
        <fullName evidence="2 3">Uncharacterized protein</fullName>
    </submittedName>
</protein>
<reference evidence="2 4" key="2">
    <citation type="journal article" date="2018" name="Plant J.">
        <title>The Physcomitrella patens chromosome-scale assembly reveals moss genome structure and evolution.</title>
        <authorList>
            <person name="Lang D."/>
            <person name="Ullrich K.K."/>
            <person name="Murat F."/>
            <person name="Fuchs J."/>
            <person name="Jenkins J."/>
            <person name="Haas F.B."/>
            <person name="Piednoel M."/>
            <person name="Gundlach H."/>
            <person name="Van Bel M."/>
            <person name="Meyberg R."/>
            <person name="Vives C."/>
            <person name="Morata J."/>
            <person name="Symeonidi A."/>
            <person name="Hiss M."/>
            <person name="Muchero W."/>
            <person name="Kamisugi Y."/>
            <person name="Saleh O."/>
            <person name="Blanc G."/>
            <person name="Decker E.L."/>
            <person name="van Gessel N."/>
            <person name="Grimwood J."/>
            <person name="Hayes R.D."/>
            <person name="Graham S.W."/>
            <person name="Gunter L.E."/>
            <person name="McDaniel S.F."/>
            <person name="Hoernstein S.N.W."/>
            <person name="Larsson A."/>
            <person name="Li F.W."/>
            <person name="Perroud P.F."/>
            <person name="Phillips J."/>
            <person name="Ranjan P."/>
            <person name="Rokshar D.S."/>
            <person name="Rothfels C.J."/>
            <person name="Schneider L."/>
            <person name="Shu S."/>
            <person name="Stevenson D.W."/>
            <person name="Thummler F."/>
            <person name="Tillich M."/>
            <person name="Villarreal Aguilar J.C."/>
            <person name="Widiez T."/>
            <person name="Wong G.K."/>
            <person name="Wymore A."/>
            <person name="Zhang Y."/>
            <person name="Zimmer A.D."/>
            <person name="Quatrano R.S."/>
            <person name="Mayer K.F.X."/>
            <person name="Goodstein D."/>
            <person name="Casacuberta J.M."/>
            <person name="Vandepoele K."/>
            <person name="Reski R."/>
            <person name="Cuming A.C."/>
            <person name="Tuskan G.A."/>
            <person name="Maumus F."/>
            <person name="Salse J."/>
            <person name="Schmutz J."/>
            <person name="Rensing S.A."/>
        </authorList>
    </citation>
    <scope>NUCLEOTIDE SEQUENCE [LARGE SCALE GENOMIC DNA]</scope>
    <source>
        <strain evidence="3 4">cv. Gransden 2004</strain>
    </source>
</reference>
<accession>A0A2K1IKA3</accession>
<dbReference type="PANTHER" id="PTHR28661:SF1">
    <property type="entry name" value="MICROTUBULE NUCLEATION FACTOR SSNA1"/>
    <property type="match status" value="1"/>
</dbReference>
<keyword evidence="1" id="KW-0175">Coiled coil</keyword>
<evidence type="ECO:0000313" key="2">
    <source>
        <dbReference type="EMBL" id="PNR29699.1"/>
    </source>
</evidence>
<dbReference type="AlphaFoldDB" id="A0A2K1IKA3"/>
<dbReference type="PANTHER" id="PTHR28661">
    <property type="entry name" value="SJOEGREN SYNDROME NUCLEAR AUTOANTIGEN 1"/>
    <property type="match status" value="1"/>
</dbReference>
<evidence type="ECO:0000313" key="4">
    <source>
        <dbReference type="Proteomes" id="UP000006727"/>
    </source>
</evidence>
<dbReference type="EnsemblPlants" id="Pp3c23_21610V3.2">
    <property type="protein sequence ID" value="Pp3c23_21610V3.2"/>
    <property type="gene ID" value="Pp3c23_21610"/>
</dbReference>